<evidence type="ECO:0000313" key="1">
    <source>
        <dbReference type="EMBL" id="OAM88268.1"/>
    </source>
</evidence>
<dbReference type="Proteomes" id="UP000078486">
    <property type="component" value="Unassembled WGS sequence"/>
</dbReference>
<evidence type="ECO:0008006" key="3">
    <source>
        <dbReference type="Google" id="ProtNLM"/>
    </source>
</evidence>
<protein>
    <recommendedName>
        <fullName evidence="3">Plasmid stabilization protein</fullName>
    </recommendedName>
</protein>
<comment type="caution">
    <text evidence="1">The sequence shown here is derived from an EMBL/GenBank/DDBJ whole genome shotgun (WGS) entry which is preliminary data.</text>
</comment>
<keyword evidence="2" id="KW-1185">Reference proteome</keyword>
<reference evidence="1 2" key="1">
    <citation type="submission" date="2016-01" db="EMBL/GenBank/DDBJ databases">
        <title>High potential of lignocellulose degradation of a new Verrucomicrobia species.</title>
        <authorList>
            <person name="Wang Y."/>
            <person name="Shi Y."/>
            <person name="Qiu Z."/>
            <person name="Liu S."/>
            <person name="Yang H."/>
        </authorList>
    </citation>
    <scope>NUCLEOTIDE SEQUENCE [LARGE SCALE GENOMIC DNA]</scope>
    <source>
        <strain evidence="1 2">TSB47</strain>
    </source>
</reference>
<organism evidence="1 2">
    <name type="scientific">Termitidicoccus mucosus</name>
    <dbReference type="NCBI Taxonomy" id="1184151"/>
    <lineage>
        <taxon>Bacteria</taxon>
        <taxon>Pseudomonadati</taxon>
        <taxon>Verrucomicrobiota</taxon>
        <taxon>Opitutia</taxon>
        <taxon>Opitutales</taxon>
        <taxon>Opitutaceae</taxon>
        <taxon>Termitidicoccus</taxon>
    </lineage>
</organism>
<sequence length="111" mass="12797">MRFRGYFIGWFVFTTDLKTARKSRLKAAAPVVLYHEQRREGTGARLRGECVGDAAAQPQFCWVWPGGYRRVNLHGFPYCLPYVVWDDVLHVLAVAHASREPEYWVGRPRTG</sequence>
<proteinExistence type="predicted"/>
<dbReference type="EMBL" id="LRRQ01000139">
    <property type="protein sequence ID" value="OAM88268.1"/>
    <property type="molecule type" value="Genomic_DNA"/>
</dbReference>
<dbReference type="AlphaFoldDB" id="A0A178IEU9"/>
<name>A0A178IEU9_9BACT</name>
<accession>A0A178IEU9</accession>
<evidence type="ECO:0000313" key="2">
    <source>
        <dbReference type="Proteomes" id="UP000078486"/>
    </source>
</evidence>
<gene>
    <name evidence="1" type="ORF">AW736_17935</name>
</gene>